<feature type="compositionally biased region" description="Low complexity" evidence="1">
    <location>
        <begin position="190"/>
        <end position="201"/>
    </location>
</feature>
<evidence type="ECO:0000313" key="3">
    <source>
        <dbReference type="Proteomes" id="UP001175228"/>
    </source>
</evidence>
<evidence type="ECO:0000256" key="1">
    <source>
        <dbReference type="SAM" id="MobiDB-lite"/>
    </source>
</evidence>
<feature type="compositionally biased region" description="Basic residues" evidence="1">
    <location>
        <begin position="258"/>
        <end position="271"/>
    </location>
</feature>
<dbReference type="Proteomes" id="UP001175228">
    <property type="component" value="Unassembled WGS sequence"/>
</dbReference>
<feature type="region of interest" description="Disordered" evidence="1">
    <location>
        <begin position="1"/>
        <end position="70"/>
    </location>
</feature>
<gene>
    <name evidence="2" type="ORF">EDD18DRAFT_1158480</name>
</gene>
<accession>A0AA39QB25</accession>
<reference evidence="2" key="1">
    <citation type="submission" date="2023-06" db="EMBL/GenBank/DDBJ databases">
        <authorList>
            <consortium name="Lawrence Berkeley National Laboratory"/>
            <person name="Ahrendt S."/>
            <person name="Sahu N."/>
            <person name="Indic B."/>
            <person name="Wong-Bajracharya J."/>
            <person name="Merenyi Z."/>
            <person name="Ke H.-M."/>
            <person name="Monk M."/>
            <person name="Kocsube S."/>
            <person name="Drula E."/>
            <person name="Lipzen A."/>
            <person name="Balint B."/>
            <person name="Henrissat B."/>
            <person name="Andreopoulos B."/>
            <person name="Martin F.M."/>
            <person name="Harder C.B."/>
            <person name="Rigling D."/>
            <person name="Ford K.L."/>
            <person name="Foster G.D."/>
            <person name="Pangilinan J."/>
            <person name="Papanicolaou A."/>
            <person name="Barry K."/>
            <person name="LaButti K."/>
            <person name="Viragh M."/>
            <person name="Koriabine M."/>
            <person name="Yan M."/>
            <person name="Riley R."/>
            <person name="Champramary S."/>
            <person name="Plett K.L."/>
            <person name="Tsai I.J."/>
            <person name="Slot J."/>
            <person name="Sipos G."/>
            <person name="Plett J."/>
            <person name="Nagy L.G."/>
            <person name="Grigoriev I.V."/>
        </authorList>
    </citation>
    <scope>NUCLEOTIDE SEQUENCE</scope>
    <source>
        <strain evidence="2">HWK02</strain>
    </source>
</reference>
<feature type="compositionally biased region" description="Polar residues" evidence="1">
    <location>
        <begin position="178"/>
        <end position="189"/>
    </location>
</feature>
<protein>
    <submittedName>
        <fullName evidence="2">Uncharacterized protein</fullName>
    </submittedName>
</protein>
<dbReference type="EMBL" id="JAUEPU010000011">
    <property type="protein sequence ID" value="KAK0498621.1"/>
    <property type="molecule type" value="Genomic_DNA"/>
</dbReference>
<organism evidence="2 3">
    <name type="scientific">Armillaria luteobubalina</name>
    <dbReference type="NCBI Taxonomy" id="153913"/>
    <lineage>
        <taxon>Eukaryota</taxon>
        <taxon>Fungi</taxon>
        <taxon>Dikarya</taxon>
        <taxon>Basidiomycota</taxon>
        <taxon>Agaricomycotina</taxon>
        <taxon>Agaricomycetes</taxon>
        <taxon>Agaricomycetidae</taxon>
        <taxon>Agaricales</taxon>
        <taxon>Marasmiineae</taxon>
        <taxon>Physalacriaceae</taxon>
        <taxon>Armillaria</taxon>
    </lineage>
</organism>
<evidence type="ECO:0000313" key="2">
    <source>
        <dbReference type="EMBL" id="KAK0498621.1"/>
    </source>
</evidence>
<feature type="compositionally biased region" description="Basic residues" evidence="1">
    <location>
        <begin position="384"/>
        <end position="397"/>
    </location>
</feature>
<name>A0AA39QB25_9AGAR</name>
<dbReference type="AlphaFoldDB" id="A0AA39QB25"/>
<sequence>MGTSELSDALNPSYAVPYRNRPPQNPYPEPHLPVVQAPQQHVPHRSELELAISEPQPPPPARQTQPSAGGVQAVHELLRIVSATSQAQEIERKRRIAWEQEQEAKYAQRQAETERQLFELRQELVTLRSMASGNTQRTPGASPSLSSIRNMSISQQMQSASPISPVPQPPGVHYPTFVQGSSSQPNINFPQQYAALPAQHQQPPPDEPVMSAMTPSPSPAPKQRSPNTTSKTRKKRRASFSSSEESDSGSSDSDSSRDRKKQRRNRHDKRCITIHHAMRTHMLLLMDIFNPNNLPDSHIEGQSLKDTDPVRFVWDKTAKQSVHNARMKARVIASIKEKRRRYKDVPEGEFSKKNLDSAFDQCFTTFRQKFKAQRDDREAEHAKAREKRKAQKSRHISRKKTAFEHIAFDGAFQLECMSSDDSDSEDDGLLCSRGYPWRSKRLIRLYEILDKEDVGDKASKPKRGVGKKDRTVGPLKEGFCLPPKGVASWMVSRRWIAETQLTRSDLPHWLESIVNDLPDFDSTVQKCVILGDDSDDDEYFQRTNSNTASNLQPLPSMHYSITNNSSLQYALS</sequence>
<feature type="compositionally biased region" description="Polar residues" evidence="1">
    <location>
        <begin position="129"/>
        <end position="162"/>
    </location>
</feature>
<proteinExistence type="predicted"/>
<feature type="compositionally biased region" description="Basic and acidic residues" evidence="1">
    <location>
        <begin position="374"/>
        <end position="383"/>
    </location>
</feature>
<feature type="compositionally biased region" description="Low complexity" evidence="1">
    <location>
        <begin position="239"/>
        <end position="253"/>
    </location>
</feature>
<keyword evidence="3" id="KW-1185">Reference proteome</keyword>
<feature type="region of interest" description="Disordered" evidence="1">
    <location>
        <begin position="128"/>
        <end position="271"/>
    </location>
</feature>
<comment type="caution">
    <text evidence="2">The sequence shown here is derived from an EMBL/GenBank/DDBJ whole genome shotgun (WGS) entry which is preliminary data.</text>
</comment>
<feature type="region of interest" description="Disordered" evidence="1">
    <location>
        <begin position="374"/>
        <end position="397"/>
    </location>
</feature>